<dbReference type="EMBL" id="JBHRXV010000004">
    <property type="protein sequence ID" value="MFC3712169.1"/>
    <property type="molecule type" value="Genomic_DNA"/>
</dbReference>
<evidence type="ECO:0000313" key="3">
    <source>
        <dbReference type="Proteomes" id="UP001595615"/>
    </source>
</evidence>
<sequence length="208" mass="22845">MTAKTAKAKRAFWLKQLHTWHWVSSAVCLIGMLLFAITGITLNHAGAVESAPVISERTATLPAPLLATLNATKGDKAAVPADVRKWVDDEISVNLGGKPGEWSEDEVYIGLPRPGGDAWLSIDRESGEILYELTDRGWISYFNDLHKGRNAGEAWSWFIDIFSVATLAFCLTGLVLLQLHARNRPMTWPTVGLGLIVPALIAILFIHM</sequence>
<keyword evidence="1" id="KW-0472">Membrane</keyword>
<dbReference type="PANTHER" id="PTHR40115">
    <property type="entry name" value="INNER MEMBRANE PROTEIN WITH PEPSY TM HELIX"/>
    <property type="match status" value="1"/>
</dbReference>
<organism evidence="2 3">
    <name type="scientific">Sphingoaurantiacus capsulatus</name>
    <dbReference type="NCBI Taxonomy" id="1771310"/>
    <lineage>
        <taxon>Bacteria</taxon>
        <taxon>Pseudomonadati</taxon>
        <taxon>Pseudomonadota</taxon>
        <taxon>Alphaproteobacteria</taxon>
        <taxon>Sphingomonadales</taxon>
        <taxon>Sphingosinicellaceae</taxon>
        <taxon>Sphingoaurantiacus</taxon>
    </lineage>
</organism>
<keyword evidence="1" id="KW-1133">Transmembrane helix</keyword>
<keyword evidence="3" id="KW-1185">Reference proteome</keyword>
<protein>
    <submittedName>
        <fullName evidence="2">PepSY-associated TM helix domain-containing protein</fullName>
    </submittedName>
</protein>
<proteinExistence type="predicted"/>
<gene>
    <name evidence="2" type="ORF">ACFOMD_06290</name>
</gene>
<name>A0ABV7XC06_9SPHN</name>
<reference evidence="3" key="1">
    <citation type="journal article" date="2019" name="Int. J. Syst. Evol. Microbiol.">
        <title>The Global Catalogue of Microorganisms (GCM) 10K type strain sequencing project: providing services to taxonomists for standard genome sequencing and annotation.</title>
        <authorList>
            <consortium name="The Broad Institute Genomics Platform"/>
            <consortium name="The Broad Institute Genome Sequencing Center for Infectious Disease"/>
            <person name="Wu L."/>
            <person name="Ma J."/>
        </authorList>
    </citation>
    <scope>NUCLEOTIDE SEQUENCE [LARGE SCALE GENOMIC DNA]</scope>
    <source>
        <strain evidence="3">KCTC 42644</strain>
    </source>
</reference>
<evidence type="ECO:0000313" key="2">
    <source>
        <dbReference type="EMBL" id="MFC3712169.1"/>
    </source>
</evidence>
<feature type="transmembrane region" description="Helical" evidence="1">
    <location>
        <begin position="20"/>
        <end position="42"/>
    </location>
</feature>
<feature type="transmembrane region" description="Helical" evidence="1">
    <location>
        <begin position="157"/>
        <end position="180"/>
    </location>
</feature>
<evidence type="ECO:0000256" key="1">
    <source>
        <dbReference type="SAM" id="Phobius"/>
    </source>
</evidence>
<comment type="caution">
    <text evidence="2">The sequence shown here is derived from an EMBL/GenBank/DDBJ whole genome shotgun (WGS) entry which is preliminary data.</text>
</comment>
<feature type="transmembrane region" description="Helical" evidence="1">
    <location>
        <begin position="186"/>
        <end position="206"/>
    </location>
</feature>
<accession>A0ABV7XC06</accession>
<dbReference type="PANTHER" id="PTHR40115:SF1">
    <property type="entry name" value="INNER MEMBRANE PROTEIN WITH PEPSY TM HELIX"/>
    <property type="match status" value="1"/>
</dbReference>
<dbReference type="RefSeq" id="WP_380858522.1">
    <property type="nucleotide sequence ID" value="NZ_JBHRXV010000004.1"/>
</dbReference>
<dbReference type="InterPro" id="IPR032307">
    <property type="entry name" value="PepSY_TM-like_2"/>
</dbReference>
<dbReference type="Proteomes" id="UP001595615">
    <property type="component" value="Unassembled WGS sequence"/>
</dbReference>
<dbReference type="Pfam" id="PF16357">
    <property type="entry name" value="PepSY_TM_like_2"/>
    <property type="match status" value="1"/>
</dbReference>
<keyword evidence="1" id="KW-0812">Transmembrane</keyword>